<organism evidence="3 4">
    <name type="scientific">Candidatus Woesebacteria bacterium RIFCSPHIGHO2_01_FULL_38_26b</name>
    <dbReference type="NCBI Taxonomy" id="1802491"/>
    <lineage>
        <taxon>Bacteria</taxon>
        <taxon>Candidatus Woeseibacteriota</taxon>
    </lineage>
</organism>
<feature type="domain" description="DUF3048" evidence="1">
    <location>
        <begin position="81"/>
        <end position="168"/>
    </location>
</feature>
<sequence>MNKFSKYLTSRKVMILISLIGVYLLSSGTSWALFSYLKEDPTASTKETKENRARIDPALPKTEACPINGQKFSKPEKEIWESRRPITAVIENHKDARPLSGVSRADVVYEAVAEGGITRFLGVFYCGATTEDFEIAVIRSARVYFINWASEYGDKPLFLHWGGANNIDDKNPGGIKFAGQIAPEVDAFKLLNKIGWRNGQYGNDLDGQSNFGYPALVRKYDRLKKGERTPDEHTPTAFVDELYKQVTEKRNLGYKDADGKAWDENFIAWSFADDKALSSPKTEKISFEFWGGKSDYDVVWEYSKEKNTYLRSNGGQPFTDFYFNNEQISSKNVVIQFVNEKGPVDKEGHMFYTTIGEGKALVFQNGDVIQGRWAKSSQIARTKFLDSKGDEITFVRGQIWIEAVPSRNEINY</sequence>
<dbReference type="Pfam" id="PF17479">
    <property type="entry name" value="DUF3048_C"/>
    <property type="match status" value="1"/>
</dbReference>
<dbReference type="InterPro" id="IPR021416">
    <property type="entry name" value="DUF3048_N"/>
</dbReference>
<dbReference type="AlphaFoldDB" id="A0A1F7Y312"/>
<reference evidence="3 4" key="1">
    <citation type="journal article" date="2016" name="Nat. Commun.">
        <title>Thousands of microbial genomes shed light on interconnected biogeochemical processes in an aquifer system.</title>
        <authorList>
            <person name="Anantharaman K."/>
            <person name="Brown C.T."/>
            <person name="Hug L.A."/>
            <person name="Sharon I."/>
            <person name="Castelle C.J."/>
            <person name="Probst A.J."/>
            <person name="Thomas B.C."/>
            <person name="Singh A."/>
            <person name="Wilkins M.J."/>
            <person name="Karaoz U."/>
            <person name="Brodie E.L."/>
            <person name="Williams K.H."/>
            <person name="Hubbard S.S."/>
            <person name="Banfield J.F."/>
        </authorList>
    </citation>
    <scope>NUCLEOTIDE SEQUENCE [LARGE SCALE GENOMIC DNA]</scope>
</reference>
<evidence type="ECO:0000313" key="4">
    <source>
        <dbReference type="Proteomes" id="UP000176741"/>
    </source>
</evidence>
<protein>
    <recommendedName>
        <fullName evidence="5">Lipoprotein YerB</fullName>
    </recommendedName>
</protein>
<dbReference type="Proteomes" id="UP000176741">
    <property type="component" value="Unassembled WGS sequence"/>
</dbReference>
<dbReference type="InterPro" id="IPR035328">
    <property type="entry name" value="DUF3048_C"/>
</dbReference>
<proteinExistence type="predicted"/>
<dbReference type="InterPro" id="IPR023158">
    <property type="entry name" value="YerB-like_sf"/>
</dbReference>
<dbReference type="EMBL" id="MGGD01000023">
    <property type="protein sequence ID" value="OGM20935.1"/>
    <property type="molecule type" value="Genomic_DNA"/>
</dbReference>
<gene>
    <name evidence="3" type="ORF">A2771_04255</name>
</gene>
<evidence type="ECO:0000313" key="3">
    <source>
        <dbReference type="EMBL" id="OGM20935.1"/>
    </source>
</evidence>
<comment type="caution">
    <text evidence="3">The sequence shown here is derived from an EMBL/GenBank/DDBJ whole genome shotgun (WGS) entry which is preliminary data.</text>
</comment>
<evidence type="ECO:0000259" key="1">
    <source>
        <dbReference type="Pfam" id="PF11258"/>
    </source>
</evidence>
<dbReference type="Pfam" id="PF11258">
    <property type="entry name" value="DUF3048"/>
    <property type="match status" value="1"/>
</dbReference>
<dbReference type="SUPFAM" id="SSF159774">
    <property type="entry name" value="YerB-like"/>
    <property type="match status" value="2"/>
</dbReference>
<feature type="domain" description="DUF3048" evidence="2">
    <location>
        <begin position="295"/>
        <end position="401"/>
    </location>
</feature>
<evidence type="ECO:0000259" key="2">
    <source>
        <dbReference type="Pfam" id="PF17479"/>
    </source>
</evidence>
<accession>A0A1F7Y312</accession>
<evidence type="ECO:0008006" key="5">
    <source>
        <dbReference type="Google" id="ProtNLM"/>
    </source>
</evidence>
<dbReference type="Gene3D" id="3.50.90.10">
    <property type="entry name" value="YerB-like"/>
    <property type="match status" value="1"/>
</dbReference>
<name>A0A1F7Y312_9BACT</name>